<protein>
    <submittedName>
        <fullName evidence="1">Microtubule-associated protein 1B</fullName>
    </submittedName>
</protein>
<gene>
    <name evidence="1" type="ORF">DR999_PMT00481</name>
</gene>
<proteinExistence type="predicted"/>
<organism evidence="1 2">
    <name type="scientific">Platysternon megacephalum</name>
    <name type="common">big-headed turtle</name>
    <dbReference type="NCBI Taxonomy" id="55544"/>
    <lineage>
        <taxon>Eukaryota</taxon>
        <taxon>Metazoa</taxon>
        <taxon>Chordata</taxon>
        <taxon>Craniata</taxon>
        <taxon>Vertebrata</taxon>
        <taxon>Euteleostomi</taxon>
        <taxon>Archelosauria</taxon>
        <taxon>Testudinata</taxon>
        <taxon>Testudines</taxon>
        <taxon>Cryptodira</taxon>
        <taxon>Durocryptodira</taxon>
        <taxon>Testudinoidea</taxon>
        <taxon>Platysternidae</taxon>
        <taxon>Platysternon</taxon>
    </lineage>
</organism>
<keyword evidence="2" id="KW-1185">Reference proteome</keyword>
<evidence type="ECO:0000313" key="2">
    <source>
        <dbReference type="Proteomes" id="UP000297703"/>
    </source>
</evidence>
<sequence length="158" mass="17528">MNLFKLPAESHLSASHHLPQILCPLSPSKSSACDLHPPRTFPEYPLLTLTIPRPPSSVGPMLRLCHSTANLPADTFALRNHRGTSEHKYQHTMHHWGCSRRCTAAIYTPTPKLLRHVPPFLPPFGAGENSVLAADLWGQSACSTSKLRRFIAEESFCL</sequence>
<dbReference type="EMBL" id="QXTE01000002">
    <property type="protein sequence ID" value="TFK16066.1"/>
    <property type="molecule type" value="Genomic_DNA"/>
</dbReference>
<reference evidence="1 2" key="1">
    <citation type="submission" date="2019-04" db="EMBL/GenBank/DDBJ databases">
        <title>Draft genome of the big-headed turtle Platysternon megacephalum.</title>
        <authorList>
            <person name="Gong S."/>
        </authorList>
    </citation>
    <scope>NUCLEOTIDE SEQUENCE [LARGE SCALE GENOMIC DNA]</scope>
    <source>
        <strain evidence="1">DO16091913</strain>
        <tissue evidence="1">Muscle</tissue>
    </source>
</reference>
<dbReference type="AlphaFoldDB" id="A0A4D9EZF9"/>
<accession>A0A4D9EZF9</accession>
<dbReference type="Proteomes" id="UP000297703">
    <property type="component" value="Unassembled WGS sequence"/>
</dbReference>
<comment type="caution">
    <text evidence="1">The sequence shown here is derived from an EMBL/GenBank/DDBJ whole genome shotgun (WGS) entry which is preliminary data.</text>
</comment>
<reference evidence="1 2" key="2">
    <citation type="submission" date="2019-04" db="EMBL/GenBank/DDBJ databases">
        <title>The genome sequence of big-headed turtle.</title>
        <authorList>
            <person name="Gong S."/>
        </authorList>
    </citation>
    <scope>NUCLEOTIDE SEQUENCE [LARGE SCALE GENOMIC DNA]</scope>
    <source>
        <strain evidence="1">DO16091913</strain>
        <tissue evidence="1">Muscle</tissue>
    </source>
</reference>
<name>A0A4D9EZF9_9SAUR</name>
<evidence type="ECO:0000313" key="1">
    <source>
        <dbReference type="EMBL" id="TFK16066.1"/>
    </source>
</evidence>